<evidence type="ECO:0000313" key="2">
    <source>
        <dbReference type="EMBL" id="GFE13340.1"/>
    </source>
</evidence>
<proteinExistence type="predicted"/>
<dbReference type="RefSeq" id="WP_190143680.1">
    <property type="nucleotide sequence ID" value="NZ_BLIO01000001.1"/>
</dbReference>
<comment type="caution">
    <text evidence="2">The sequence shown here is derived from an EMBL/GenBank/DDBJ whole genome shotgun (WGS) entry which is preliminary data.</text>
</comment>
<keyword evidence="3" id="KW-1185">Reference proteome</keyword>
<evidence type="ECO:0008006" key="4">
    <source>
        <dbReference type="Google" id="ProtNLM"/>
    </source>
</evidence>
<name>A0A640SQQ5_9ACTN</name>
<evidence type="ECO:0000313" key="3">
    <source>
        <dbReference type="Proteomes" id="UP000430079"/>
    </source>
</evidence>
<dbReference type="Gene3D" id="3.40.50.1820">
    <property type="entry name" value="alpha/beta hydrolase"/>
    <property type="match status" value="1"/>
</dbReference>
<organism evidence="2 3">
    <name type="scientific">Streptomyces glebosus</name>
    <dbReference type="NCBI Taxonomy" id="249580"/>
    <lineage>
        <taxon>Bacteria</taxon>
        <taxon>Bacillati</taxon>
        <taxon>Actinomycetota</taxon>
        <taxon>Actinomycetes</taxon>
        <taxon>Kitasatosporales</taxon>
        <taxon>Streptomycetaceae</taxon>
        <taxon>Streptomyces</taxon>
    </lineage>
</organism>
<reference evidence="2 3" key="1">
    <citation type="submission" date="2019-12" db="EMBL/GenBank/DDBJ databases">
        <title>Whole genome shotgun sequence of Streptomyces hygroscopicus subsp. glebosus NBRC 13786.</title>
        <authorList>
            <person name="Ichikawa N."/>
            <person name="Kimura A."/>
            <person name="Kitahashi Y."/>
            <person name="Komaki H."/>
            <person name="Tamura T."/>
        </authorList>
    </citation>
    <scope>NUCLEOTIDE SEQUENCE [LARGE SCALE GENOMIC DNA]</scope>
    <source>
        <strain evidence="2 3">NBRC 13786</strain>
    </source>
</reference>
<gene>
    <name evidence="2" type="ORF">Sgleb_13870</name>
</gene>
<accession>A0A640SQQ5</accession>
<dbReference type="InterPro" id="IPR029058">
    <property type="entry name" value="AB_hydrolase_fold"/>
</dbReference>
<feature type="region of interest" description="Disordered" evidence="1">
    <location>
        <begin position="85"/>
        <end position="124"/>
    </location>
</feature>
<protein>
    <recommendedName>
        <fullName evidence="4">Alpha/beta hydrolase fold-3 domain-containing protein</fullName>
    </recommendedName>
</protein>
<sequence length="142" mass="15559">MSHSDSQAEVLYLHGGAYIEEIGSKPPSSSAPGTFFSRTYRFRDLATAAGVEVDFHEAAGDVHAYPLWPTAEAKRARQQIVDALASTRAARPGTQRTETHGAPLERRPKRLPPAGVKDRPPPHIRAAMGHECSCTGYRRECH</sequence>
<evidence type="ECO:0000256" key="1">
    <source>
        <dbReference type="SAM" id="MobiDB-lite"/>
    </source>
</evidence>
<dbReference type="AlphaFoldDB" id="A0A640SQQ5"/>
<feature type="compositionally biased region" description="Basic and acidic residues" evidence="1">
    <location>
        <begin position="97"/>
        <end position="106"/>
    </location>
</feature>
<dbReference type="Proteomes" id="UP000430079">
    <property type="component" value="Unassembled WGS sequence"/>
</dbReference>
<dbReference type="EMBL" id="BLIO01000001">
    <property type="protein sequence ID" value="GFE13340.1"/>
    <property type="molecule type" value="Genomic_DNA"/>
</dbReference>